<proteinExistence type="predicted"/>
<dbReference type="Pfam" id="PF24722">
    <property type="entry name" value="DUF7674"/>
    <property type="match status" value="1"/>
</dbReference>
<dbReference type="Proteomes" id="UP000321118">
    <property type="component" value="Unassembled WGS sequence"/>
</dbReference>
<keyword evidence="3" id="KW-1185">Reference proteome</keyword>
<protein>
    <recommendedName>
        <fullName evidence="1">DUF7674 domain-containing protein</fullName>
    </recommendedName>
</protein>
<sequence>MSDHREPPMTKEDFVRALADVPGAGPVIDEHYKDMEGELLGHLLMADMQRFAEDLHRRGDTDTLHLLLAVVDAGLRTGDEYLVNAVEVSFVENTLVWDPAFAGFISAWPAALQAVADSQGRWKPPTS</sequence>
<comment type="caution">
    <text evidence="2">The sequence shown here is derived from an EMBL/GenBank/DDBJ whole genome shotgun (WGS) entry which is preliminary data.</text>
</comment>
<organism evidence="2 3">
    <name type="scientific">Cellulomonas xylanilytica</name>
    <dbReference type="NCBI Taxonomy" id="233583"/>
    <lineage>
        <taxon>Bacteria</taxon>
        <taxon>Bacillati</taxon>
        <taxon>Actinomycetota</taxon>
        <taxon>Actinomycetes</taxon>
        <taxon>Micrococcales</taxon>
        <taxon>Cellulomonadaceae</taxon>
        <taxon>Cellulomonas</taxon>
    </lineage>
</organism>
<feature type="domain" description="DUF7674" evidence="1">
    <location>
        <begin position="22"/>
        <end position="117"/>
    </location>
</feature>
<dbReference type="AlphaFoldDB" id="A0A510V0T4"/>
<accession>A0A510V0T4</accession>
<evidence type="ECO:0000313" key="3">
    <source>
        <dbReference type="Proteomes" id="UP000321118"/>
    </source>
</evidence>
<name>A0A510V0T4_9CELL</name>
<gene>
    <name evidence="2" type="ORF">CXY01_10380</name>
</gene>
<evidence type="ECO:0000313" key="2">
    <source>
        <dbReference type="EMBL" id="GEK20518.1"/>
    </source>
</evidence>
<evidence type="ECO:0000259" key="1">
    <source>
        <dbReference type="Pfam" id="PF24722"/>
    </source>
</evidence>
<dbReference type="RefSeq" id="WP_146925989.1">
    <property type="nucleotide sequence ID" value="NZ_BJUB01000002.1"/>
</dbReference>
<dbReference type="EMBL" id="BJUB01000002">
    <property type="protein sequence ID" value="GEK20518.1"/>
    <property type="molecule type" value="Genomic_DNA"/>
</dbReference>
<dbReference type="InterPro" id="IPR056091">
    <property type="entry name" value="DUF7674"/>
</dbReference>
<dbReference type="OrthoDB" id="8410617at2"/>
<reference evidence="2 3" key="1">
    <citation type="submission" date="2019-07" db="EMBL/GenBank/DDBJ databases">
        <title>Whole genome shotgun sequence of Cellulomonas xylanilytica NBRC 101102.</title>
        <authorList>
            <person name="Hosoyama A."/>
            <person name="Uohara A."/>
            <person name="Ohji S."/>
            <person name="Ichikawa N."/>
        </authorList>
    </citation>
    <scope>NUCLEOTIDE SEQUENCE [LARGE SCALE GENOMIC DNA]</scope>
    <source>
        <strain evidence="2 3">NBRC 101102</strain>
    </source>
</reference>